<name>A0A7J6W8K0_THATH</name>
<evidence type="ECO:0000313" key="1">
    <source>
        <dbReference type="EMBL" id="KAF5193158.1"/>
    </source>
</evidence>
<organism evidence="1 2">
    <name type="scientific">Thalictrum thalictroides</name>
    <name type="common">Rue-anemone</name>
    <name type="synonym">Anemone thalictroides</name>
    <dbReference type="NCBI Taxonomy" id="46969"/>
    <lineage>
        <taxon>Eukaryota</taxon>
        <taxon>Viridiplantae</taxon>
        <taxon>Streptophyta</taxon>
        <taxon>Embryophyta</taxon>
        <taxon>Tracheophyta</taxon>
        <taxon>Spermatophyta</taxon>
        <taxon>Magnoliopsida</taxon>
        <taxon>Ranunculales</taxon>
        <taxon>Ranunculaceae</taxon>
        <taxon>Thalictroideae</taxon>
        <taxon>Thalictrum</taxon>
    </lineage>
</organism>
<proteinExistence type="predicted"/>
<feature type="non-terminal residue" evidence="1">
    <location>
        <position position="68"/>
    </location>
</feature>
<dbReference type="AlphaFoldDB" id="A0A7J6W8K0"/>
<accession>A0A7J6W8K0</accession>
<protein>
    <submittedName>
        <fullName evidence="1">Uncharacterized protein</fullName>
    </submittedName>
</protein>
<comment type="caution">
    <text evidence="1">The sequence shown here is derived from an EMBL/GenBank/DDBJ whole genome shotgun (WGS) entry which is preliminary data.</text>
</comment>
<dbReference type="EMBL" id="JABWDY010020437">
    <property type="protein sequence ID" value="KAF5193158.1"/>
    <property type="molecule type" value="Genomic_DNA"/>
</dbReference>
<sequence length="68" mass="7074">MASSLKYIAIRLSVILAVFMLAIMAHKGIKGSVVPFSPTSRSTTPAMTPTSTESKSSIASISSLVFGV</sequence>
<reference evidence="1 2" key="1">
    <citation type="submission" date="2020-06" db="EMBL/GenBank/DDBJ databases">
        <title>Transcriptomic and genomic resources for Thalictrum thalictroides and T. hernandezii: Facilitating candidate gene discovery in an emerging model plant lineage.</title>
        <authorList>
            <person name="Arias T."/>
            <person name="Riano-Pachon D.M."/>
            <person name="Di Stilio V.S."/>
        </authorList>
    </citation>
    <scope>NUCLEOTIDE SEQUENCE [LARGE SCALE GENOMIC DNA]</scope>
    <source>
        <strain evidence="2">cv. WT478/WT964</strain>
        <tissue evidence="1">Leaves</tissue>
    </source>
</reference>
<evidence type="ECO:0000313" key="2">
    <source>
        <dbReference type="Proteomes" id="UP000554482"/>
    </source>
</evidence>
<dbReference type="Proteomes" id="UP000554482">
    <property type="component" value="Unassembled WGS sequence"/>
</dbReference>
<keyword evidence="2" id="KW-1185">Reference proteome</keyword>
<gene>
    <name evidence="1" type="ORF">FRX31_017255</name>
</gene>